<dbReference type="AlphaFoldDB" id="A0A381YYP6"/>
<accession>A0A381YYP6</accession>
<keyword evidence="1" id="KW-0489">Methyltransferase</keyword>
<dbReference type="InterPro" id="IPR004398">
    <property type="entry name" value="RNA_MeTrfase_RsmD"/>
</dbReference>
<dbReference type="PANTHER" id="PTHR43542:SF1">
    <property type="entry name" value="METHYLTRANSFERASE"/>
    <property type="match status" value="1"/>
</dbReference>
<gene>
    <name evidence="3" type="ORF">METZ01_LOCUS134441</name>
</gene>
<dbReference type="PANTHER" id="PTHR43542">
    <property type="entry name" value="METHYLTRANSFERASE"/>
    <property type="match status" value="1"/>
</dbReference>
<evidence type="ECO:0000313" key="3">
    <source>
        <dbReference type="EMBL" id="SVA81587.1"/>
    </source>
</evidence>
<sequence>MFSVIGSEGVSGKKALDLFACTGALGLEAISRGAESAHFVEKSGKNYRLIQENIDKLG</sequence>
<dbReference type="Gene3D" id="3.40.50.150">
    <property type="entry name" value="Vaccinia Virus protein VP39"/>
    <property type="match status" value="1"/>
</dbReference>
<evidence type="ECO:0000256" key="2">
    <source>
        <dbReference type="ARBA" id="ARBA00022679"/>
    </source>
</evidence>
<dbReference type="GO" id="GO:0008168">
    <property type="term" value="F:methyltransferase activity"/>
    <property type="evidence" value="ECO:0007669"/>
    <property type="project" value="UniProtKB-KW"/>
</dbReference>
<dbReference type="GO" id="GO:0031167">
    <property type="term" value="P:rRNA methylation"/>
    <property type="evidence" value="ECO:0007669"/>
    <property type="project" value="InterPro"/>
</dbReference>
<keyword evidence="2" id="KW-0808">Transferase</keyword>
<dbReference type="Pfam" id="PF03602">
    <property type="entry name" value="Cons_hypoth95"/>
    <property type="match status" value="1"/>
</dbReference>
<organism evidence="3">
    <name type="scientific">marine metagenome</name>
    <dbReference type="NCBI Taxonomy" id="408172"/>
    <lineage>
        <taxon>unclassified sequences</taxon>
        <taxon>metagenomes</taxon>
        <taxon>ecological metagenomes</taxon>
    </lineage>
</organism>
<feature type="non-terminal residue" evidence="3">
    <location>
        <position position="58"/>
    </location>
</feature>
<proteinExistence type="predicted"/>
<dbReference type="SUPFAM" id="SSF53335">
    <property type="entry name" value="S-adenosyl-L-methionine-dependent methyltransferases"/>
    <property type="match status" value="1"/>
</dbReference>
<evidence type="ECO:0000256" key="1">
    <source>
        <dbReference type="ARBA" id="ARBA00022603"/>
    </source>
</evidence>
<protein>
    <submittedName>
        <fullName evidence="3">Uncharacterized protein</fullName>
    </submittedName>
</protein>
<dbReference type="EMBL" id="UINC01019282">
    <property type="protein sequence ID" value="SVA81587.1"/>
    <property type="molecule type" value="Genomic_DNA"/>
</dbReference>
<name>A0A381YYP6_9ZZZZ</name>
<dbReference type="InterPro" id="IPR029063">
    <property type="entry name" value="SAM-dependent_MTases_sf"/>
</dbReference>
<reference evidence="3" key="1">
    <citation type="submission" date="2018-05" db="EMBL/GenBank/DDBJ databases">
        <authorList>
            <person name="Lanie J.A."/>
            <person name="Ng W.-L."/>
            <person name="Kazmierczak K.M."/>
            <person name="Andrzejewski T.M."/>
            <person name="Davidsen T.M."/>
            <person name="Wayne K.J."/>
            <person name="Tettelin H."/>
            <person name="Glass J.I."/>
            <person name="Rusch D."/>
            <person name="Podicherti R."/>
            <person name="Tsui H.-C.T."/>
            <person name="Winkler M.E."/>
        </authorList>
    </citation>
    <scope>NUCLEOTIDE SEQUENCE</scope>
</reference>